<dbReference type="InterPro" id="IPR050090">
    <property type="entry name" value="Tyrosine_recombinase_XerCD"/>
</dbReference>
<dbReference type="GO" id="GO:0051301">
    <property type="term" value="P:cell division"/>
    <property type="evidence" value="ECO:0007669"/>
    <property type="project" value="UniProtKB-UniRule"/>
</dbReference>
<dbReference type="NCBIfam" id="TIGR02224">
    <property type="entry name" value="recomb_XerC"/>
    <property type="match status" value="1"/>
</dbReference>
<feature type="domain" description="Tyr recombinase" evidence="12">
    <location>
        <begin position="101"/>
        <end position="280"/>
    </location>
</feature>
<dbReference type="InterPro" id="IPR044068">
    <property type="entry name" value="CB"/>
</dbReference>
<dbReference type="CDD" id="cd00798">
    <property type="entry name" value="INT_XerDC_C"/>
    <property type="match status" value="1"/>
</dbReference>
<dbReference type="GO" id="GO:0009037">
    <property type="term" value="F:tyrosine-based site-specific recombinase activity"/>
    <property type="evidence" value="ECO:0007669"/>
    <property type="project" value="UniProtKB-UniRule"/>
</dbReference>
<feature type="active site" evidence="10">
    <location>
        <position position="258"/>
    </location>
</feature>
<evidence type="ECO:0000259" key="12">
    <source>
        <dbReference type="PROSITE" id="PS51898"/>
    </source>
</evidence>
<proteinExistence type="inferred from homology"/>
<dbReference type="InterPro" id="IPR023009">
    <property type="entry name" value="Tyrosine_recombinase_XerC/XerD"/>
</dbReference>
<dbReference type="GO" id="GO:0005737">
    <property type="term" value="C:cytoplasm"/>
    <property type="evidence" value="ECO:0007669"/>
    <property type="project" value="UniProtKB-SubCell"/>
</dbReference>
<evidence type="ECO:0000256" key="9">
    <source>
        <dbReference type="ARBA" id="ARBA00023306"/>
    </source>
</evidence>
<dbReference type="Gene3D" id="1.10.443.10">
    <property type="entry name" value="Intergrase catalytic core"/>
    <property type="match status" value="1"/>
</dbReference>
<dbReference type="InterPro" id="IPR002104">
    <property type="entry name" value="Integrase_catalytic"/>
</dbReference>
<evidence type="ECO:0000256" key="8">
    <source>
        <dbReference type="ARBA" id="ARBA00023172"/>
    </source>
</evidence>
<dbReference type="InterPro" id="IPR010998">
    <property type="entry name" value="Integrase_recombinase_N"/>
</dbReference>
<comment type="function">
    <text evidence="10">Site-specific tyrosine recombinase, which acts by catalyzing the cutting and rejoining of the recombining DNA molecules. The XerC-XerD complex is essential to convert dimers of the bacterial chromosome into monomers to permit their segregation at cell division. It also contributes to the segregational stability of plasmids.</text>
</comment>
<feature type="active site" evidence="10">
    <location>
        <position position="141"/>
    </location>
</feature>
<dbReference type="Pfam" id="PF00589">
    <property type="entry name" value="Phage_integrase"/>
    <property type="match status" value="1"/>
</dbReference>
<dbReference type="PROSITE" id="PS51900">
    <property type="entry name" value="CB"/>
    <property type="match status" value="1"/>
</dbReference>
<feature type="domain" description="Core-binding (CB)" evidence="13">
    <location>
        <begin position="1"/>
        <end position="80"/>
    </location>
</feature>
<dbReference type="Pfam" id="PF02899">
    <property type="entry name" value="Phage_int_SAM_1"/>
    <property type="match status" value="1"/>
</dbReference>
<dbReference type="HAMAP" id="MF_01808">
    <property type="entry name" value="Recomb_XerC_XerD"/>
    <property type="match status" value="1"/>
</dbReference>
<dbReference type="InterPro" id="IPR004107">
    <property type="entry name" value="Integrase_SAM-like_N"/>
</dbReference>
<keyword evidence="15" id="KW-1185">Reference proteome</keyword>
<sequence>MDEAARFIAHLAVAGRSQHTLAAYRADLEILASQLAPTPLPAAQALHLRKALARLHASGLSSRSLARRLSSWRQFYHWLQQNGLRGDNPASALHAPKRDKLLPKALPVDAAAALLDRMAGDDGLDVRDRAIFELIYSCGLRLAETVGLDLADVDFSDQLLRIRGKGAKERLAPIGAEALRSLQTWLAARQASPDEPALFVGRRGKRLGGRQIEKRLRDWAIKTGASQHVHPHMLRHSFASHLLQSSSDLRAVQELLGHANLSSTQIYTALDFQHLAKVYDHAHPRASRKTASQQDEPEAD</sequence>
<dbReference type="SUPFAM" id="SSF47823">
    <property type="entry name" value="lambda integrase-like, N-terminal domain"/>
    <property type="match status" value="1"/>
</dbReference>
<evidence type="ECO:0000256" key="5">
    <source>
        <dbReference type="ARBA" id="ARBA00022829"/>
    </source>
</evidence>
<dbReference type="Gene3D" id="1.10.150.130">
    <property type="match status" value="1"/>
</dbReference>
<keyword evidence="8 10" id="KW-0233">DNA recombination</keyword>
<evidence type="ECO:0000256" key="1">
    <source>
        <dbReference type="ARBA" id="ARBA00004496"/>
    </source>
</evidence>
<keyword evidence="4 10" id="KW-0132">Cell division</keyword>
<dbReference type="PANTHER" id="PTHR30349">
    <property type="entry name" value="PHAGE INTEGRASE-RELATED"/>
    <property type="match status" value="1"/>
</dbReference>
<dbReference type="SUPFAM" id="SSF56349">
    <property type="entry name" value="DNA breaking-rejoining enzymes"/>
    <property type="match status" value="1"/>
</dbReference>
<organism evidence="14 15">
    <name type="scientific">Chromobacterium paludis</name>
    <dbReference type="NCBI Taxonomy" id="2605945"/>
    <lineage>
        <taxon>Bacteria</taxon>
        <taxon>Pseudomonadati</taxon>
        <taxon>Pseudomonadota</taxon>
        <taxon>Betaproteobacteria</taxon>
        <taxon>Neisseriales</taxon>
        <taxon>Chromobacteriaceae</taxon>
        <taxon>Chromobacterium</taxon>
    </lineage>
</organism>
<keyword evidence="9 10" id="KW-0131">Cell cycle</keyword>
<dbReference type="AlphaFoldDB" id="A0A5C1DF34"/>
<protein>
    <recommendedName>
        <fullName evidence="10 11">Tyrosine recombinase XerC</fullName>
    </recommendedName>
</protein>
<dbReference type="EMBL" id="CP043473">
    <property type="protein sequence ID" value="QEL55385.1"/>
    <property type="molecule type" value="Genomic_DNA"/>
</dbReference>
<comment type="similarity">
    <text evidence="2 10">Belongs to the 'phage' integrase family. XerC subfamily.</text>
</comment>
<dbReference type="GO" id="GO:0007059">
    <property type="term" value="P:chromosome segregation"/>
    <property type="evidence" value="ECO:0007669"/>
    <property type="project" value="UniProtKB-UniRule"/>
</dbReference>
<evidence type="ECO:0000256" key="3">
    <source>
        <dbReference type="ARBA" id="ARBA00022490"/>
    </source>
</evidence>
<keyword evidence="6 10" id="KW-0229">DNA integration</keyword>
<feature type="active site" evidence="10">
    <location>
        <position position="232"/>
    </location>
</feature>
<dbReference type="GO" id="GO:0003677">
    <property type="term" value="F:DNA binding"/>
    <property type="evidence" value="ECO:0007669"/>
    <property type="project" value="UniProtKB-UniRule"/>
</dbReference>
<evidence type="ECO:0000256" key="7">
    <source>
        <dbReference type="ARBA" id="ARBA00023125"/>
    </source>
</evidence>
<dbReference type="InterPro" id="IPR013762">
    <property type="entry name" value="Integrase-like_cat_sf"/>
</dbReference>
<evidence type="ECO:0000256" key="4">
    <source>
        <dbReference type="ARBA" id="ARBA00022618"/>
    </source>
</evidence>
<comment type="subcellular location">
    <subcellularLocation>
        <location evidence="1 10">Cytoplasm</location>
    </subcellularLocation>
</comment>
<name>A0A5C1DF34_9NEIS</name>
<reference evidence="14 15" key="1">
    <citation type="submission" date="2019-08" db="EMBL/GenBank/DDBJ databases">
        <title>Chromobacterium paludis, a novel bacterium isolated from a Maryland marsh pond.</title>
        <authorList>
            <person name="Blackburn M.B."/>
            <person name="Gundersen-Rindal D.E."/>
        </authorList>
    </citation>
    <scope>NUCLEOTIDE SEQUENCE [LARGE SCALE GENOMIC DNA]</scope>
    <source>
        <strain evidence="15">IIBBL 257-1</strain>
    </source>
</reference>
<accession>A0A5C1DF34</accession>
<evidence type="ECO:0000256" key="2">
    <source>
        <dbReference type="ARBA" id="ARBA00006657"/>
    </source>
</evidence>
<dbReference type="KEGG" id="chrm:FYK34_07325"/>
<evidence type="ECO:0000313" key="15">
    <source>
        <dbReference type="Proteomes" id="UP000322079"/>
    </source>
</evidence>
<feature type="active site" evidence="10">
    <location>
        <position position="235"/>
    </location>
</feature>
<keyword evidence="7 10" id="KW-0238">DNA-binding</keyword>
<evidence type="ECO:0000256" key="11">
    <source>
        <dbReference type="NCBIfam" id="TIGR02224"/>
    </source>
</evidence>
<feature type="active site" evidence="10">
    <location>
        <position position="165"/>
    </location>
</feature>
<keyword evidence="3 10" id="KW-0963">Cytoplasm</keyword>
<comment type="subunit">
    <text evidence="10">Forms a cyclic heterotetrameric complex composed of two molecules of XerC and two molecules of XerD.</text>
</comment>
<evidence type="ECO:0000259" key="13">
    <source>
        <dbReference type="PROSITE" id="PS51900"/>
    </source>
</evidence>
<dbReference type="RefSeq" id="WP_149295749.1">
    <property type="nucleotide sequence ID" value="NZ_CP043473.1"/>
</dbReference>
<gene>
    <name evidence="10 14" type="primary">xerC</name>
    <name evidence="14" type="ORF">FYK34_07325</name>
</gene>
<dbReference type="PROSITE" id="PS51898">
    <property type="entry name" value="TYR_RECOMBINASE"/>
    <property type="match status" value="1"/>
</dbReference>
<dbReference type="InterPro" id="IPR011010">
    <property type="entry name" value="DNA_brk_join_enz"/>
</dbReference>
<evidence type="ECO:0000256" key="6">
    <source>
        <dbReference type="ARBA" id="ARBA00022908"/>
    </source>
</evidence>
<keyword evidence="5 10" id="KW-0159">Chromosome partition</keyword>
<dbReference type="Proteomes" id="UP000322079">
    <property type="component" value="Chromosome"/>
</dbReference>
<dbReference type="InterPro" id="IPR011931">
    <property type="entry name" value="Recomb_XerC"/>
</dbReference>
<evidence type="ECO:0000313" key="14">
    <source>
        <dbReference type="EMBL" id="QEL55385.1"/>
    </source>
</evidence>
<evidence type="ECO:0000256" key="10">
    <source>
        <dbReference type="HAMAP-Rule" id="MF_01808"/>
    </source>
</evidence>
<dbReference type="GO" id="GO:0006313">
    <property type="term" value="P:DNA transposition"/>
    <property type="evidence" value="ECO:0007669"/>
    <property type="project" value="UniProtKB-UniRule"/>
</dbReference>
<feature type="active site" description="O-(3'-phospho-DNA)-tyrosine intermediate" evidence="10">
    <location>
        <position position="267"/>
    </location>
</feature>
<dbReference type="PANTHER" id="PTHR30349:SF81">
    <property type="entry name" value="TYROSINE RECOMBINASE XERC"/>
    <property type="match status" value="1"/>
</dbReference>